<keyword evidence="2" id="KW-1185">Reference proteome</keyword>
<reference evidence="1" key="1">
    <citation type="submission" date="2022-04" db="EMBL/GenBank/DDBJ databases">
        <title>Chromosome-scale genome assembly of Holotrichia oblita Faldermann.</title>
        <authorList>
            <person name="Rongchong L."/>
        </authorList>
    </citation>
    <scope>NUCLEOTIDE SEQUENCE</scope>
    <source>
        <strain evidence="1">81SQS9</strain>
    </source>
</reference>
<accession>A0ACB9TSD2</accession>
<dbReference type="EMBL" id="CM043015">
    <property type="protein sequence ID" value="KAI4469692.1"/>
    <property type="molecule type" value="Genomic_DNA"/>
</dbReference>
<sequence length="180" mass="20441">MSCLDPLAPGTVFAAEAVYVVIHSIFDMPVALPATTAQGDDFMGKCTCHAHTHHHSLAQTRSNYYLQIYFVKKSYEQEQAKLQRLFDEVATDSEPEPDDDESSLPDDEVEVFEYGTNSEQNVSEIEENEDFIPMEQTSYLFGKDETKWRKHPTKKRNVRTCAANLVSSLPGPKGQWRYAN</sequence>
<dbReference type="Proteomes" id="UP001056778">
    <property type="component" value="Chromosome 1"/>
</dbReference>
<comment type="caution">
    <text evidence="1">The sequence shown here is derived from an EMBL/GenBank/DDBJ whole genome shotgun (WGS) entry which is preliminary data.</text>
</comment>
<organism evidence="1 2">
    <name type="scientific">Holotrichia oblita</name>
    <name type="common">Chafer beetle</name>
    <dbReference type="NCBI Taxonomy" id="644536"/>
    <lineage>
        <taxon>Eukaryota</taxon>
        <taxon>Metazoa</taxon>
        <taxon>Ecdysozoa</taxon>
        <taxon>Arthropoda</taxon>
        <taxon>Hexapoda</taxon>
        <taxon>Insecta</taxon>
        <taxon>Pterygota</taxon>
        <taxon>Neoptera</taxon>
        <taxon>Endopterygota</taxon>
        <taxon>Coleoptera</taxon>
        <taxon>Polyphaga</taxon>
        <taxon>Scarabaeiformia</taxon>
        <taxon>Scarabaeidae</taxon>
        <taxon>Melolonthinae</taxon>
        <taxon>Holotrichia</taxon>
    </lineage>
</organism>
<gene>
    <name evidence="1" type="ORF">MML48_1g00941</name>
</gene>
<evidence type="ECO:0000313" key="2">
    <source>
        <dbReference type="Proteomes" id="UP001056778"/>
    </source>
</evidence>
<protein>
    <submittedName>
        <fullName evidence="1">Uncharacterized protein</fullName>
    </submittedName>
</protein>
<evidence type="ECO:0000313" key="1">
    <source>
        <dbReference type="EMBL" id="KAI4469692.1"/>
    </source>
</evidence>
<name>A0ACB9TSD2_HOLOL</name>
<proteinExistence type="predicted"/>